<dbReference type="RefSeq" id="WP_250988080.1">
    <property type="nucleotide sequence ID" value="NZ_QFDM01000003.1"/>
</dbReference>
<dbReference type="AlphaFoldDB" id="A0ABD4TDM2"/>
<feature type="compositionally biased region" description="Polar residues" evidence="1">
    <location>
        <begin position="57"/>
        <end position="72"/>
    </location>
</feature>
<feature type="region of interest" description="Disordered" evidence="1">
    <location>
        <begin position="1"/>
        <end position="21"/>
    </location>
</feature>
<comment type="caution">
    <text evidence="2">The sequence shown here is derived from an EMBL/GenBank/DDBJ whole genome shotgun (WGS) entry which is preliminary data.</text>
</comment>
<accession>A0ABD4TDM2</accession>
<organism evidence="2 3">
    <name type="scientific">Methanoculleus oceani</name>
    <dbReference type="NCBI Taxonomy" id="2184756"/>
    <lineage>
        <taxon>Archaea</taxon>
        <taxon>Methanobacteriati</taxon>
        <taxon>Methanobacteriota</taxon>
        <taxon>Stenosarchaea group</taxon>
        <taxon>Methanomicrobia</taxon>
        <taxon>Methanomicrobiales</taxon>
        <taxon>Methanomicrobiaceae</taxon>
        <taxon>Methanoculleus</taxon>
    </lineage>
</organism>
<keyword evidence="3" id="KW-1185">Reference proteome</keyword>
<dbReference type="Proteomes" id="UP001523230">
    <property type="component" value="Unassembled WGS sequence"/>
</dbReference>
<reference evidence="2 3" key="1">
    <citation type="submission" date="2018-05" db="EMBL/GenBank/DDBJ databases">
        <title>Isolation and characterization of genus Methanoculleus species and their viruses from deep sea marine sediment offshore southwestern Taiwan.</title>
        <authorList>
            <person name="Wei W.-H."/>
            <person name="Chen W.-C."/>
            <person name="Lai M.-C."/>
            <person name="Chen S.-C."/>
        </authorList>
    </citation>
    <scope>NUCLEOTIDE SEQUENCE [LARGE SCALE GENOMIC DNA]</scope>
    <source>
        <strain evidence="2 3">CWC-02</strain>
    </source>
</reference>
<dbReference type="EMBL" id="QFDM01000003">
    <property type="protein sequence ID" value="MCM2466811.1"/>
    <property type="molecule type" value="Genomic_DNA"/>
</dbReference>
<evidence type="ECO:0008006" key="4">
    <source>
        <dbReference type="Google" id="ProtNLM"/>
    </source>
</evidence>
<protein>
    <recommendedName>
        <fullName evidence="4">Archaeal flagella protein FlaD/E domain-containing protein</fullName>
    </recommendedName>
</protein>
<proteinExistence type="predicted"/>
<evidence type="ECO:0000256" key="1">
    <source>
        <dbReference type="SAM" id="MobiDB-lite"/>
    </source>
</evidence>
<feature type="region of interest" description="Disordered" evidence="1">
    <location>
        <begin position="57"/>
        <end position="117"/>
    </location>
</feature>
<sequence>MVGVDQAQIDKILSGASSEDPGARLETLEKELDFVKTSIKRLLIDLRERMNELDNPFTSAAASYSGNRSGQQDIAGESKDEDNEEPVLDGAPAGMTAQQKNAGQESHRPDSGLFPADLATAQFSPGAQVLPGVQLPPGDTLPLVQAKPAGKLKLQKVHRLFEWVHQGCRKYGHEHMAIMVDAYQSMGYINEGVSDQIRDVMRMAPETPGDVQEIGPNEFVSELYVLNRILDPDDATLDRDMIEVLMLAPRRPGDRSAEKTSPQEQDAGDTWIELLDRI</sequence>
<name>A0ABD4TDM2_9EURY</name>
<gene>
    <name evidence="2" type="ORF">DIC75_10950</name>
</gene>
<evidence type="ECO:0000313" key="2">
    <source>
        <dbReference type="EMBL" id="MCM2466811.1"/>
    </source>
</evidence>
<evidence type="ECO:0000313" key="3">
    <source>
        <dbReference type="Proteomes" id="UP001523230"/>
    </source>
</evidence>